<dbReference type="InterPro" id="IPR017850">
    <property type="entry name" value="Alkaline_phosphatase_core_sf"/>
</dbReference>
<proteinExistence type="predicted"/>
<reference evidence="1 2" key="1">
    <citation type="submission" date="2019-03" db="EMBL/GenBank/DDBJ databases">
        <title>Genomic Encyclopedia of Type Strains, Phase IV (KMG-IV): sequencing the most valuable type-strain genomes for metagenomic binning, comparative biology and taxonomic classification.</title>
        <authorList>
            <person name="Goeker M."/>
        </authorList>
    </citation>
    <scope>NUCLEOTIDE SEQUENCE [LARGE SCALE GENOMIC DNA]</scope>
    <source>
        <strain evidence="1 2">DSM 45707</strain>
    </source>
</reference>
<dbReference type="Gene3D" id="3.40.720.10">
    <property type="entry name" value="Alkaline Phosphatase, subunit A"/>
    <property type="match status" value="1"/>
</dbReference>
<protein>
    <submittedName>
        <fullName evidence="1">Type I phosphodiesterase/nucleotide pyrophosphatase</fullName>
    </submittedName>
</protein>
<sequence length="526" mass="58889">MGITLWLLIFVVVVIVLWLLVSPNRNIEPVPSLPPSSRKPVILIIVDSLMDQPLKEAIAMGKAPAFQFLKKHGKYIPQVVSPFPTMSVCIDSTLLTGTTPNQHHIFGLCYMHPTEKRMVNLGTGLRETIVFGSKQIVTDSLTRLNQDFLSKDVTTIHEALDQPTASINAVVYRGPFEHTLRSPRLAVLFNLLPRKIATMAPQIFSYGSLVQTSTHSQKASAFFRYGMNDRFAQMELSSIIANKQLPAFSIVYLPDNDGDIHLKGTSEIKGIIQADQELQTILHSFPSWEDAIQQATFIVMGDSGQTNLLPDKKQSYIDLRQILKPFSIMPIRQKKPSEKDQLILCLNERSAYIYVSENVSIEDVIGKCKSESKLDIIAWKEQDIIIVESGQTPGRLKFKEGGSFQDQYQQSWHLEGDLAILDLTVTENQQVEYGLYPDVLLRLSGVMDAAQRMVVVTCSPGYEMIAEASPRHIGAAHGSLHHIDSYVPMIVTGTDSQPTHPRIIDLKNWILQLVGSSNEEQQKKDE</sequence>
<keyword evidence="2" id="KW-1185">Reference proteome</keyword>
<organism evidence="1 2">
    <name type="scientific">Hazenella coriacea</name>
    <dbReference type="NCBI Taxonomy" id="1179467"/>
    <lineage>
        <taxon>Bacteria</taxon>
        <taxon>Bacillati</taxon>
        <taxon>Bacillota</taxon>
        <taxon>Bacilli</taxon>
        <taxon>Bacillales</taxon>
        <taxon>Thermoactinomycetaceae</taxon>
        <taxon>Hazenella</taxon>
    </lineage>
</organism>
<gene>
    <name evidence="1" type="ORF">EDD58_101269</name>
</gene>
<dbReference type="SUPFAM" id="SSF53649">
    <property type="entry name" value="Alkaline phosphatase-like"/>
    <property type="match status" value="1"/>
</dbReference>
<dbReference type="RefSeq" id="WP_165875735.1">
    <property type="nucleotide sequence ID" value="NZ_SMAG01000001.1"/>
</dbReference>
<evidence type="ECO:0000313" key="1">
    <source>
        <dbReference type="EMBL" id="TCS96633.1"/>
    </source>
</evidence>
<dbReference type="EMBL" id="SMAG01000001">
    <property type="protein sequence ID" value="TCS96633.1"/>
    <property type="molecule type" value="Genomic_DNA"/>
</dbReference>
<accession>A0A4R3L9Y5</accession>
<comment type="caution">
    <text evidence="1">The sequence shown here is derived from an EMBL/GenBank/DDBJ whole genome shotgun (WGS) entry which is preliminary data.</text>
</comment>
<dbReference type="Pfam" id="PF01663">
    <property type="entry name" value="Phosphodiest"/>
    <property type="match status" value="1"/>
</dbReference>
<evidence type="ECO:0000313" key="2">
    <source>
        <dbReference type="Proteomes" id="UP000294937"/>
    </source>
</evidence>
<dbReference type="InterPro" id="IPR002591">
    <property type="entry name" value="Phosphodiest/P_Trfase"/>
</dbReference>
<dbReference type="Proteomes" id="UP000294937">
    <property type="component" value="Unassembled WGS sequence"/>
</dbReference>
<dbReference type="AlphaFoldDB" id="A0A4R3L9Y5"/>
<name>A0A4R3L9Y5_9BACL</name>